<name>A0ABP0GZW9_CLALP</name>
<evidence type="ECO:0000313" key="4">
    <source>
        <dbReference type="Proteomes" id="UP001642483"/>
    </source>
</evidence>
<gene>
    <name evidence="3" type="ORF">CVLEPA_LOCUS30166</name>
</gene>
<dbReference type="Pfam" id="PF23265">
    <property type="entry name" value="Ig-like_KY"/>
    <property type="match status" value="3"/>
</dbReference>
<dbReference type="InterPro" id="IPR053041">
    <property type="entry name" value="Transglut-like_Superfamily_Mod"/>
</dbReference>
<proteinExistence type="predicted"/>
<feature type="compositionally biased region" description="Polar residues" evidence="1">
    <location>
        <begin position="106"/>
        <end position="162"/>
    </location>
</feature>
<evidence type="ECO:0000256" key="1">
    <source>
        <dbReference type="SAM" id="MobiDB-lite"/>
    </source>
</evidence>
<evidence type="ECO:0000313" key="3">
    <source>
        <dbReference type="EMBL" id="CAK8696853.1"/>
    </source>
</evidence>
<dbReference type="InterPro" id="IPR002931">
    <property type="entry name" value="Transglutaminase-like"/>
</dbReference>
<feature type="compositionally biased region" description="Polar residues" evidence="1">
    <location>
        <begin position="169"/>
        <end position="180"/>
    </location>
</feature>
<protein>
    <recommendedName>
        <fullName evidence="2">Transglutaminase-like domain-containing protein</fullName>
    </recommendedName>
</protein>
<feature type="region of interest" description="Disordered" evidence="1">
    <location>
        <begin position="1"/>
        <end position="61"/>
    </location>
</feature>
<feature type="region of interest" description="Disordered" evidence="1">
    <location>
        <begin position="210"/>
        <end position="265"/>
    </location>
</feature>
<evidence type="ECO:0000259" key="2">
    <source>
        <dbReference type="SMART" id="SM00460"/>
    </source>
</evidence>
<feature type="region of interest" description="Disordered" evidence="1">
    <location>
        <begin position="96"/>
        <end position="189"/>
    </location>
</feature>
<dbReference type="PANTHER" id="PTHR47020">
    <property type="entry name" value="HILLARIN"/>
    <property type="match status" value="1"/>
</dbReference>
<reference evidence="3 4" key="1">
    <citation type="submission" date="2024-02" db="EMBL/GenBank/DDBJ databases">
        <authorList>
            <person name="Daric V."/>
            <person name="Darras S."/>
        </authorList>
    </citation>
    <scope>NUCLEOTIDE SEQUENCE [LARGE SCALE GENOMIC DNA]</scope>
</reference>
<feature type="compositionally biased region" description="Basic and acidic residues" evidence="1">
    <location>
        <begin position="210"/>
        <end position="236"/>
    </location>
</feature>
<feature type="compositionally biased region" description="Basic and acidic residues" evidence="1">
    <location>
        <begin position="31"/>
        <end position="40"/>
    </location>
</feature>
<keyword evidence="4" id="KW-1185">Reference proteome</keyword>
<dbReference type="InterPro" id="IPR038765">
    <property type="entry name" value="Papain-like_cys_pep_sf"/>
</dbReference>
<accession>A0ABP0GZW9</accession>
<sequence length="1162" mass="130271">MGCGSSVAVSVPPSKQEKQDPPRTAQFTTTFEDHNDDKINNNRKKLPRPQPPATTKKELLDKNLETVVSMAKLEEMKNTAPSTKQDLTNFTSALMSESEPVLNKTIRFSDTENSASPNHSDLTSGNQLANTPSNYELKSNSAVKTNGNLPSGPTAQQTQPDSSMHENRSSFQRSALSNQPLPDEDQLSLQPISPNVQDQVQRALEEHLKAKEKEDEMRNLDKLRQQQSLKEKLKLRSERKKQKLEATSAAQQASIPEVQRESNALSADEITKSGDLSFNMTSLEGSLHPTAPVDRKEVLYKEEENISLFRDLESHAVNMEKVSSASVTFANLMEELLIHQLSDLEKVRIIFHWVTAQNLNEINFPANISEDTPLGFLYAIKLDKKTYAGLFERMCSAAGLHAKLVTGFLKGVGYYPDHKFQPNDSFRGSWNAVLIDQQWRLIDTNWGARHVTEEDDLSHNEWHTEYKYEEHYFLTDPDQMIITHFPDEPDWQLLPKPYTLSEFENSAKLWPLFFKLKLELCSHPAGVITTNDEGYVKIVLKVPSSTRYDAKFRGELRTRSKKKEIDGFLLHQYMLHYSNNDEEVFEFFLPAAGQYLFKIFGLSKKYSDENTFTNVCLYQINCQSVKQIRNNSLIQPPLPIANGQYGPYLGDVGLLAVSMSHPGPVVECDQKGEAKVVFTLTESWKNASFTQELCDVKHGSTSALNGWVLHALNQKGNSKEVIFHIKAPTNGNYLLTLYHNWDQFAEAKNTFSAFCQYLVVSRMQVDSNKGNPFPEIPNGRLGSIQPDFNNANLELVSGSPLLGEWRSGIMKTDAHGECRLLFKHQEPLTFVANLTSSNSTSSLDEYCAVETTGSYTAITVRAPVQLCGQVSFALRIYAALLDQTQNIPSVFTALVIPASVHPVKPLPQAPTRSWGPSGLRFYSHGIQNVRFQNSSSELVTFKTLPKDVQASAPCRIYQGGDDFEMVMSTTRPLQFKAKLIPLDDNAKKGENSSEDFVFFGNADAYSTCLQLRFAHDGLYSLVVYGSELDDTSGQLVPLMYVLVDATAISTCTIPFPKAFGVWTSSAHTLFSPNSIEILRNKENFIKVYLGRFQKPSSSEVEWSVVPFQEVALFNGTQRLPPVSPSPGLYEWNYVPGPGETIVGVIVKSDENSMTFSMQFKVV</sequence>
<dbReference type="InterPro" id="IPR056564">
    <property type="entry name" value="Ig-like_KY"/>
</dbReference>
<feature type="domain" description="Transglutaminase-like" evidence="2">
    <location>
        <begin position="380"/>
        <end position="446"/>
    </location>
</feature>
<dbReference type="SMART" id="SM00460">
    <property type="entry name" value="TGc"/>
    <property type="match status" value="1"/>
</dbReference>
<comment type="caution">
    <text evidence="3">The sequence shown here is derived from an EMBL/GenBank/DDBJ whole genome shotgun (WGS) entry which is preliminary data.</text>
</comment>
<dbReference type="PANTHER" id="PTHR47020:SF1">
    <property type="entry name" value="HILLARIN"/>
    <property type="match status" value="1"/>
</dbReference>
<organism evidence="3 4">
    <name type="scientific">Clavelina lepadiformis</name>
    <name type="common">Light-bulb sea squirt</name>
    <name type="synonym">Ascidia lepadiformis</name>
    <dbReference type="NCBI Taxonomy" id="159417"/>
    <lineage>
        <taxon>Eukaryota</taxon>
        <taxon>Metazoa</taxon>
        <taxon>Chordata</taxon>
        <taxon>Tunicata</taxon>
        <taxon>Ascidiacea</taxon>
        <taxon>Aplousobranchia</taxon>
        <taxon>Clavelinidae</taxon>
        <taxon>Clavelina</taxon>
    </lineage>
</organism>
<dbReference type="SUPFAM" id="SSF54001">
    <property type="entry name" value="Cysteine proteinases"/>
    <property type="match status" value="1"/>
</dbReference>
<dbReference type="EMBL" id="CAWYQH010000163">
    <property type="protein sequence ID" value="CAK8696853.1"/>
    <property type="molecule type" value="Genomic_DNA"/>
</dbReference>
<dbReference type="Proteomes" id="UP001642483">
    <property type="component" value="Unassembled WGS sequence"/>
</dbReference>